<dbReference type="Proteomes" id="UP000030143">
    <property type="component" value="Unassembled WGS sequence"/>
</dbReference>
<dbReference type="AlphaFoldDB" id="A0A0A2I0Z4"/>
<protein>
    <submittedName>
        <fullName evidence="1">Uncharacterized protein</fullName>
    </submittedName>
</protein>
<dbReference type="OrthoDB" id="4355535at2759"/>
<accession>A0A0A2I0Z4</accession>
<sequence>MPRFRLISGKAPPCGENWRNRSDGKELHCVSTPPTTHSLADPIRLGEENHRELSLELNFLWFPTI</sequence>
<evidence type="ECO:0000313" key="2">
    <source>
        <dbReference type="Proteomes" id="UP000030143"/>
    </source>
</evidence>
<proteinExistence type="predicted"/>
<dbReference type="PhylomeDB" id="A0A0A2I0Z4"/>
<evidence type="ECO:0000313" key="1">
    <source>
        <dbReference type="EMBL" id="KGO51458.1"/>
    </source>
</evidence>
<comment type="caution">
    <text evidence="1">The sequence shown here is derived from an EMBL/GenBank/DDBJ whole genome shotgun (WGS) entry which is preliminary data.</text>
</comment>
<keyword evidence="2" id="KW-1185">Reference proteome</keyword>
<dbReference type="HOGENOM" id="CLU_2850405_0_0_1"/>
<dbReference type="EMBL" id="JQFZ01000288">
    <property type="protein sequence ID" value="KGO51458.1"/>
    <property type="molecule type" value="Genomic_DNA"/>
</dbReference>
<gene>
    <name evidence="1" type="ORF">PEX2_010250</name>
</gene>
<name>A0A0A2I0Z4_PENEN</name>
<dbReference type="RefSeq" id="XP_016594411.1">
    <property type="nucleotide sequence ID" value="XM_016738302.1"/>
</dbReference>
<dbReference type="VEuPathDB" id="FungiDB:PEXP_006760"/>
<reference evidence="1 2" key="1">
    <citation type="journal article" date="2015" name="Mol. Plant Microbe Interact.">
        <title>Genome, transcriptome, and functional analyses of Penicillium expansum provide new insights into secondary metabolism and pathogenicity.</title>
        <authorList>
            <person name="Ballester A.R."/>
            <person name="Marcet-Houben M."/>
            <person name="Levin E."/>
            <person name="Sela N."/>
            <person name="Selma-Lazaro C."/>
            <person name="Carmona L."/>
            <person name="Wisniewski M."/>
            <person name="Droby S."/>
            <person name="Gonzalez-Candelas L."/>
            <person name="Gabaldon T."/>
        </authorList>
    </citation>
    <scope>NUCLEOTIDE SEQUENCE [LARGE SCALE GENOMIC DNA]</scope>
    <source>
        <strain evidence="1 2">MD-8</strain>
    </source>
</reference>
<dbReference type="GeneID" id="27673721"/>
<organism evidence="1 2">
    <name type="scientific">Penicillium expansum</name>
    <name type="common">Blue mold rot fungus</name>
    <dbReference type="NCBI Taxonomy" id="27334"/>
    <lineage>
        <taxon>Eukaryota</taxon>
        <taxon>Fungi</taxon>
        <taxon>Dikarya</taxon>
        <taxon>Ascomycota</taxon>
        <taxon>Pezizomycotina</taxon>
        <taxon>Eurotiomycetes</taxon>
        <taxon>Eurotiomycetidae</taxon>
        <taxon>Eurotiales</taxon>
        <taxon>Aspergillaceae</taxon>
        <taxon>Penicillium</taxon>
    </lineage>
</organism>